<dbReference type="FunFam" id="1.10.10.10:FF:000038">
    <property type="entry name" value="Glycine cleavage system transcriptional activator"/>
    <property type="match status" value="1"/>
</dbReference>
<evidence type="ECO:0000256" key="4">
    <source>
        <dbReference type="ARBA" id="ARBA00023163"/>
    </source>
</evidence>
<reference evidence="7 8" key="1">
    <citation type="submission" date="2015-08" db="EMBL/GenBank/DDBJ databases">
        <title>Complete genome sequence of Sulfurifustis variabilis.</title>
        <authorList>
            <person name="Miura A."/>
            <person name="Kojima H."/>
            <person name="Fukui M."/>
        </authorList>
    </citation>
    <scope>NUCLEOTIDE SEQUENCE [LARGE SCALE GENOMIC DNA]</scope>
    <source>
        <strain evidence="8">skN76</strain>
    </source>
</reference>
<comment type="similarity">
    <text evidence="1">Belongs to the LysR transcriptional regulatory family.</text>
</comment>
<dbReference type="SUPFAM" id="SSF53850">
    <property type="entry name" value="Periplasmic binding protein-like II"/>
    <property type="match status" value="1"/>
</dbReference>
<proteinExistence type="inferred from homology"/>
<feature type="domain" description="HTH lysR-type" evidence="6">
    <location>
        <begin position="9"/>
        <end position="66"/>
    </location>
</feature>
<dbReference type="GO" id="GO:0043565">
    <property type="term" value="F:sequence-specific DNA binding"/>
    <property type="evidence" value="ECO:0007669"/>
    <property type="project" value="TreeGrafter"/>
</dbReference>
<dbReference type="PRINTS" id="PR00039">
    <property type="entry name" value="HTHLYSR"/>
</dbReference>
<dbReference type="InterPro" id="IPR036390">
    <property type="entry name" value="WH_DNA-bd_sf"/>
</dbReference>
<dbReference type="Gene3D" id="1.10.10.10">
    <property type="entry name" value="Winged helix-like DNA-binding domain superfamily/Winged helix DNA-binding domain"/>
    <property type="match status" value="1"/>
</dbReference>
<evidence type="ECO:0000256" key="2">
    <source>
        <dbReference type="ARBA" id="ARBA00023015"/>
    </source>
</evidence>
<evidence type="ECO:0000259" key="6">
    <source>
        <dbReference type="PROSITE" id="PS50931"/>
    </source>
</evidence>
<dbReference type="InterPro" id="IPR036388">
    <property type="entry name" value="WH-like_DNA-bd_sf"/>
</dbReference>
<evidence type="ECO:0000313" key="7">
    <source>
        <dbReference type="EMBL" id="BAU49385.1"/>
    </source>
</evidence>
<feature type="compositionally biased region" description="Basic and acidic residues" evidence="5">
    <location>
        <begin position="307"/>
        <end position="316"/>
    </location>
</feature>
<evidence type="ECO:0000313" key="8">
    <source>
        <dbReference type="Proteomes" id="UP000218899"/>
    </source>
</evidence>
<dbReference type="AlphaFoldDB" id="A0A1B4V7D8"/>
<dbReference type="Pfam" id="PF00126">
    <property type="entry name" value="HTH_1"/>
    <property type="match status" value="1"/>
</dbReference>
<name>A0A1B4V7D8_9GAMM</name>
<protein>
    <submittedName>
        <fullName evidence="7">Transcriptional regulator</fullName>
    </submittedName>
</protein>
<dbReference type="NCBIfam" id="NF008352">
    <property type="entry name" value="PRK11139.1"/>
    <property type="match status" value="1"/>
</dbReference>
<evidence type="ECO:0000256" key="1">
    <source>
        <dbReference type="ARBA" id="ARBA00009437"/>
    </source>
</evidence>
<dbReference type="GO" id="GO:0006351">
    <property type="term" value="P:DNA-templated transcription"/>
    <property type="evidence" value="ECO:0007669"/>
    <property type="project" value="TreeGrafter"/>
</dbReference>
<dbReference type="Gene3D" id="3.40.190.10">
    <property type="entry name" value="Periplasmic binding protein-like II"/>
    <property type="match status" value="2"/>
</dbReference>
<dbReference type="InterPro" id="IPR000847">
    <property type="entry name" value="LysR_HTH_N"/>
</dbReference>
<sequence>MKDARVRIPPLNALRAFEAAARHLSLVAAANELCVTPAAISHQIKGLEDYIGMPLFKRVKRRVVLTDQGQLILPELKQAFALIEHAIGHLTKVESRDVLTVSATPAFAAKWLLPRIHLFRERHPEIDVRLDATHEVEDLGRAQVDVAIRFGTGDYPGLESRSLRPGIPEKVYPVCSPALLEGAHPLKEPSDLRYHTLLHDDTIKGTGVLPSWKTWLASAGIDSVPATRGLHFSNPVLAIDAAINGQGVALSCSFVVADDVAAGRLVRPFDTPCDLEHNYYVVHPRSRAGDKVEKFYKWLVAMRDEMDNREKGDGSRRHAGAAGNAPSAKRG</sequence>
<keyword evidence="2" id="KW-0805">Transcription regulation</keyword>
<dbReference type="EMBL" id="AP014936">
    <property type="protein sequence ID" value="BAU49385.1"/>
    <property type="molecule type" value="Genomic_DNA"/>
</dbReference>
<dbReference type="InterPro" id="IPR058163">
    <property type="entry name" value="LysR-type_TF_proteobact-type"/>
</dbReference>
<evidence type="ECO:0000256" key="5">
    <source>
        <dbReference type="SAM" id="MobiDB-lite"/>
    </source>
</evidence>
<dbReference type="Pfam" id="PF03466">
    <property type="entry name" value="LysR_substrate"/>
    <property type="match status" value="1"/>
</dbReference>
<dbReference type="CDD" id="cd08432">
    <property type="entry name" value="PBP2_GcdR_TrpI_HvrB_AmpR_like"/>
    <property type="match status" value="1"/>
</dbReference>
<dbReference type="Proteomes" id="UP000218899">
    <property type="component" value="Chromosome"/>
</dbReference>
<dbReference type="OrthoDB" id="6787458at2"/>
<keyword evidence="3" id="KW-0238">DNA-binding</keyword>
<dbReference type="SUPFAM" id="SSF46785">
    <property type="entry name" value="Winged helix' DNA-binding domain"/>
    <property type="match status" value="1"/>
</dbReference>
<dbReference type="GO" id="GO:0003700">
    <property type="term" value="F:DNA-binding transcription factor activity"/>
    <property type="evidence" value="ECO:0007669"/>
    <property type="project" value="InterPro"/>
</dbReference>
<dbReference type="RefSeq" id="WP_096461795.1">
    <property type="nucleotide sequence ID" value="NZ_AP014936.1"/>
</dbReference>
<dbReference type="InterPro" id="IPR005119">
    <property type="entry name" value="LysR_subst-bd"/>
</dbReference>
<dbReference type="PROSITE" id="PS50931">
    <property type="entry name" value="HTH_LYSR"/>
    <property type="match status" value="1"/>
</dbReference>
<dbReference type="KEGG" id="sva:SVA_2837"/>
<evidence type="ECO:0000256" key="3">
    <source>
        <dbReference type="ARBA" id="ARBA00023125"/>
    </source>
</evidence>
<accession>A0A1B4V7D8</accession>
<organism evidence="7 8">
    <name type="scientific">Sulfurifustis variabilis</name>
    <dbReference type="NCBI Taxonomy" id="1675686"/>
    <lineage>
        <taxon>Bacteria</taxon>
        <taxon>Pseudomonadati</taxon>
        <taxon>Pseudomonadota</taxon>
        <taxon>Gammaproteobacteria</taxon>
        <taxon>Acidiferrobacterales</taxon>
        <taxon>Acidiferrobacteraceae</taxon>
        <taxon>Sulfurifustis</taxon>
    </lineage>
</organism>
<dbReference type="PANTHER" id="PTHR30537:SF26">
    <property type="entry name" value="GLYCINE CLEAVAGE SYSTEM TRANSCRIPTIONAL ACTIVATOR"/>
    <property type="match status" value="1"/>
</dbReference>
<gene>
    <name evidence="7" type="ORF">SVA_2837</name>
</gene>
<keyword evidence="8" id="KW-1185">Reference proteome</keyword>
<feature type="region of interest" description="Disordered" evidence="5">
    <location>
        <begin position="307"/>
        <end position="331"/>
    </location>
</feature>
<keyword evidence="4" id="KW-0804">Transcription</keyword>
<dbReference type="FunFam" id="3.40.190.10:FF:000017">
    <property type="entry name" value="Glycine cleavage system transcriptional activator"/>
    <property type="match status" value="1"/>
</dbReference>
<dbReference type="PANTHER" id="PTHR30537">
    <property type="entry name" value="HTH-TYPE TRANSCRIPTIONAL REGULATOR"/>
    <property type="match status" value="1"/>
</dbReference>